<proteinExistence type="inferred from homology"/>
<dbReference type="InterPro" id="IPR045076">
    <property type="entry name" value="MutS"/>
</dbReference>
<dbReference type="PROSITE" id="PS00486">
    <property type="entry name" value="DNA_MISMATCH_REPAIR_2"/>
    <property type="match status" value="1"/>
</dbReference>
<evidence type="ECO:0000256" key="8">
    <source>
        <dbReference type="SAM" id="MobiDB-lite"/>
    </source>
</evidence>
<protein>
    <submittedName>
        <fullName evidence="10">Muts domain V</fullName>
    </submittedName>
</protein>
<dbReference type="PANTHER" id="PTHR11361">
    <property type="entry name" value="DNA MISMATCH REPAIR PROTEIN MUTS FAMILY MEMBER"/>
    <property type="match status" value="1"/>
</dbReference>
<dbReference type="SUPFAM" id="SSF52540">
    <property type="entry name" value="P-loop containing nucleoside triphosphate hydrolases"/>
    <property type="match status" value="1"/>
</dbReference>
<dbReference type="Gene3D" id="3.40.1170.10">
    <property type="entry name" value="DNA repair protein MutS, domain I"/>
    <property type="match status" value="1"/>
</dbReference>
<keyword evidence="6" id="KW-0234">DNA repair</keyword>
<keyword evidence="2" id="KW-0547">Nucleotide-binding</keyword>
<evidence type="ECO:0000256" key="7">
    <source>
        <dbReference type="SAM" id="Coils"/>
    </source>
</evidence>
<feature type="region of interest" description="Disordered" evidence="8">
    <location>
        <begin position="953"/>
        <end position="981"/>
    </location>
</feature>
<dbReference type="Pfam" id="PF05188">
    <property type="entry name" value="MutS_II"/>
    <property type="match status" value="1"/>
</dbReference>
<keyword evidence="11" id="KW-1185">Reference proteome</keyword>
<keyword evidence="5" id="KW-0238">DNA-binding</keyword>
<dbReference type="InterPro" id="IPR007860">
    <property type="entry name" value="DNA_mmatch_repair_MutS_con_dom"/>
</dbReference>
<keyword evidence="4" id="KW-0067">ATP-binding</keyword>
<keyword evidence="3" id="KW-0227">DNA damage</keyword>
<dbReference type="SUPFAM" id="SSF48334">
    <property type="entry name" value="DNA repair protein MutS, domain III"/>
    <property type="match status" value="1"/>
</dbReference>
<dbReference type="Proteomes" id="UP001498771">
    <property type="component" value="Unassembled WGS sequence"/>
</dbReference>
<feature type="coiled-coil region" evidence="7">
    <location>
        <begin position="512"/>
        <end position="539"/>
    </location>
</feature>
<dbReference type="Gene3D" id="1.10.1420.10">
    <property type="match status" value="1"/>
</dbReference>
<gene>
    <name evidence="10" type="ORF">BZA70DRAFT_237352</name>
</gene>
<dbReference type="SMART" id="SM00533">
    <property type="entry name" value="MUTSd"/>
    <property type="match status" value="1"/>
</dbReference>
<evidence type="ECO:0000313" key="10">
    <source>
        <dbReference type="EMBL" id="KAK7205898.1"/>
    </source>
</evidence>
<dbReference type="InterPro" id="IPR017261">
    <property type="entry name" value="DNA_mismatch_repair_MutS/MSH"/>
</dbReference>
<dbReference type="GeneID" id="90035924"/>
<dbReference type="InterPro" id="IPR036678">
    <property type="entry name" value="MutS_con_dom_sf"/>
</dbReference>
<dbReference type="PIRSF" id="PIRSF037677">
    <property type="entry name" value="DNA_mis_repair_Msh6"/>
    <property type="match status" value="1"/>
</dbReference>
<accession>A0ABR1F7R8</accession>
<feature type="compositionally biased region" description="Basic and acidic residues" evidence="8">
    <location>
        <begin position="967"/>
        <end position="981"/>
    </location>
</feature>
<dbReference type="InterPro" id="IPR000432">
    <property type="entry name" value="DNA_mismatch_repair_MutS_C"/>
</dbReference>
<dbReference type="RefSeq" id="XP_064768931.1">
    <property type="nucleotide sequence ID" value="XM_064910412.1"/>
</dbReference>
<comment type="caution">
    <text evidence="10">The sequence shown here is derived from an EMBL/GenBank/DDBJ whole genome shotgun (WGS) entry which is preliminary data.</text>
</comment>
<reference evidence="10 11" key="1">
    <citation type="submission" date="2024-03" db="EMBL/GenBank/DDBJ databases">
        <title>Genome-scale model development and genomic sequencing of the oleaginous clade Lipomyces.</title>
        <authorList>
            <consortium name="Lawrence Berkeley National Laboratory"/>
            <person name="Czajka J.J."/>
            <person name="Han Y."/>
            <person name="Kim J."/>
            <person name="Mondo S.J."/>
            <person name="Hofstad B.A."/>
            <person name="Robles A."/>
            <person name="Haridas S."/>
            <person name="Riley R."/>
            <person name="LaButti K."/>
            <person name="Pangilinan J."/>
            <person name="Andreopoulos W."/>
            <person name="Lipzen A."/>
            <person name="Yan J."/>
            <person name="Wang M."/>
            <person name="Ng V."/>
            <person name="Grigoriev I.V."/>
            <person name="Spatafora J.W."/>
            <person name="Magnuson J.K."/>
            <person name="Baker S.E."/>
            <person name="Pomraning K.R."/>
        </authorList>
    </citation>
    <scope>NUCLEOTIDE SEQUENCE [LARGE SCALE GENOMIC DNA]</scope>
    <source>
        <strain evidence="10 11">Phaff 52-87</strain>
    </source>
</reference>
<evidence type="ECO:0000256" key="3">
    <source>
        <dbReference type="ARBA" id="ARBA00022763"/>
    </source>
</evidence>
<evidence type="ECO:0000256" key="4">
    <source>
        <dbReference type="ARBA" id="ARBA00022840"/>
    </source>
</evidence>
<dbReference type="InterPro" id="IPR027417">
    <property type="entry name" value="P-loop_NTPase"/>
</dbReference>
<organism evidence="10 11">
    <name type="scientific">Myxozyma melibiosi</name>
    <dbReference type="NCBI Taxonomy" id="54550"/>
    <lineage>
        <taxon>Eukaryota</taxon>
        <taxon>Fungi</taxon>
        <taxon>Dikarya</taxon>
        <taxon>Ascomycota</taxon>
        <taxon>Saccharomycotina</taxon>
        <taxon>Lipomycetes</taxon>
        <taxon>Lipomycetales</taxon>
        <taxon>Lipomycetaceae</taxon>
        <taxon>Myxozyma</taxon>
    </lineage>
</organism>
<feature type="domain" description="DNA mismatch repair proteins mutS family" evidence="9">
    <location>
        <begin position="838"/>
        <end position="854"/>
    </location>
</feature>
<dbReference type="EMBL" id="JBBJBU010000004">
    <property type="protein sequence ID" value="KAK7205898.1"/>
    <property type="molecule type" value="Genomic_DNA"/>
</dbReference>
<dbReference type="Pfam" id="PF00488">
    <property type="entry name" value="MutS_V"/>
    <property type="match status" value="1"/>
</dbReference>
<evidence type="ECO:0000256" key="1">
    <source>
        <dbReference type="ARBA" id="ARBA00006271"/>
    </source>
</evidence>
<evidence type="ECO:0000313" key="11">
    <source>
        <dbReference type="Proteomes" id="UP001498771"/>
    </source>
</evidence>
<dbReference type="PANTHER" id="PTHR11361:SF34">
    <property type="entry name" value="DNA MISMATCH REPAIR PROTEIN MSH1, MITOCHONDRIAL"/>
    <property type="match status" value="1"/>
</dbReference>
<dbReference type="InterPro" id="IPR016151">
    <property type="entry name" value="DNA_mismatch_repair_MutS_N"/>
</dbReference>
<keyword evidence="7" id="KW-0175">Coiled coil</keyword>
<name>A0ABR1F7R8_9ASCO</name>
<dbReference type="SUPFAM" id="SSF55271">
    <property type="entry name" value="DNA repair protein MutS, domain I"/>
    <property type="match status" value="1"/>
</dbReference>
<dbReference type="SUPFAM" id="SSF53150">
    <property type="entry name" value="DNA repair protein MutS, domain II"/>
    <property type="match status" value="1"/>
</dbReference>
<dbReference type="Pfam" id="PF01624">
    <property type="entry name" value="MutS_I"/>
    <property type="match status" value="1"/>
</dbReference>
<dbReference type="Gene3D" id="3.30.420.110">
    <property type="entry name" value="MutS, connector domain"/>
    <property type="match status" value="1"/>
</dbReference>
<comment type="similarity">
    <text evidence="1">Belongs to the DNA mismatch repair MutS family.</text>
</comment>
<evidence type="ECO:0000256" key="5">
    <source>
        <dbReference type="ARBA" id="ARBA00023125"/>
    </source>
</evidence>
<dbReference type="InterPro" id="IPR007695">
    <property type="entry name" value="DNA_mismatch_repair_MutS-lik_N"/>
</dbReference>
<evidence type="ECO:0000256" key="6">
    <source>
        <dbReference type="ARBA" id="ARBA00023204"/>
    </source>
</evidence>
<dbReference type="SMART" id="SM00534">
    <property type="entry name" value="MUTSac"/>
    <property type="match status" value="1"/>
</dbReference>
<dbReference type="Gene3D" id="3.40.50.300">
    <property type="entry name" value="P-loop containing nucleotide triphosphate hydrolases"/>
    <property type="match status" value="1"/>
</dbReference>
<evidence type="ECO:0000259" key="9">
    <source>
        <dbReference type="PROSITE" id="PS00486"/>
    </source>
</evidence>
<dbReference type="Pfam" id="PF05192">
    <property type="entry name" value="MutS_III"/>
    <property type="match status" value="1"/>
</dbReference>
<dbReference type="InterPro" id="IPR036187">
    <property type="entry name" value="DNA_mismatch_repair_MutS_sf"/>
</dbReference>
<sequence length="981" mass="110827">MDLDALAKAYEVVKTYPTVLQQAKDNMERLPKCVVLTRVGSFYELYFHQADEFGPLLNLRVAQKKTQHGPVSMAGFPFMHLDRYLKILVQELHQYVAISDEFPNIYAKPGAPQQAALAKNLVNPEDYMDKNEIGQKTANMFIRRVCRIITPGTLIDEKFLNPTENNFIVAISLRPKSDQLVAQSDGTDDADAEHFHIGLSWLDFSTGDFFTQVSSNATLISDIARIAPSEILVDKGLNSGPARHIYRKLEEQQYFITMENFPELNEEHAQGGESSEMDDGKLNGQKRDFLKDWNDLFESEESAPDMIKILTHDELNACTVLLRYIRDKLPETSIKVQVPVRRVPDDNMLIDVNSLRALEIKKTLREQLTSGSLLNTIKRTVTKSGTRLLSDWLSSPTTSIAVINQRQNLVESFLNDDHVLQMVILYLKRTHDANRVVQRLALGRGDAEDMIALLQSIQQTAKLRELLADYVLNKTEENEIAGPTFQQIVDRLADLSDLERLIVNAFDQELVFQRLTAEEQRLADEMARLEQGVADLNEVGEIKKPSKKKPQTRKGAPIEMMEIMKRNASRSLMRLHNSLRKSIAERDKMERDLKEQLDAPTIDLRWAPGLGFYVHAAGKDFEKFESVETEYGNTEARCIIARKNTRSYHLDRWTVVGSRIDSYKMMIRVEERKIFNDIRQQVVAHLAPIRRNARVLDELDVTSSFAVFARERQLVRPVVHNRLSHHIVAGRHSTVEYGLAKKGVAFTPNDCFLDEKERLWLITGPNMGGKSTFLRQNALISILAQVGSYVPADFAELGIVDQIFSRVGSADNLYRDESTFMVEMLETAAILKHATPRSFVIMDEIGRGTTPMEGLSIAYAALHHLYHVNKCRTLFATHFHDLGEMIEDMPHAASYCTDLSENELGLYFDHRLRKGVNHLSHGIHVARLAGLPAAALEVAEATLIKLDPLGSAARNGRSDDSGAGSTHTHEPERHESVASVA</sequence>
<evidence type="ECO:0000256" key="2">
    <source>
        <dbReference type="ARBA" id="ARBA00022741"/>
    </source>
</evidence>
<dbReference type="InterPro" id="IPR007696">
    <property type="entry name" value="DNA_mismatch_repair_MutS_core"/>
</dbReference>